<dbReference type="SUPFAM" id="SSF53474">
    <property type="entry name" value="alpha/beta-Hydrolases"/>
    <property type="match status" value="1"/>
</dbReference>
<dbReference type="EMBL" id="NJAJ01000019">
    <property type="protein sequence ID" value="PHM65148.1"/>
    <property type="molecule type" value="Genomic_DNA"/>
</dbReference>
<comment type="caution">
    <text evidence="3">The sequence shown here is derived from an EMBL/GenBank/DDBJ whole genome shotgun (WGS) entry which is preliminary data.</text>
</comment>
<proteinExistence type="predicted"/>
<reference evidence="3 4" key="1">
    <citation type="journal article" date="2017" name="Nat. Microbiol.">
        <title>Natural product diversity associated with the nematode symbionts Photorhabdus and Xenorhabdus.</title>
        <authorList>
            <person name="Tobias N.J."/>
            <person name="Wolff H."/>
            <person name="Djahanschiri B."/>
            <person name="Grundmann F."/>
            <person name="Kronenwerth M."/>
            <person name="Shi Y.M."/>
            <person name="Simonyi S."/>
            <person name="Grun P."/>
            <person name="Shapiro-Ilan D."/>
            <person name="Pidot S.J."/>
            <person name="Stinear T.P."/>
            <person name="Ebersberger I."/>
            <person name="Bode H.B."/>
        </authorList>
    </citation>
    <scope>NUCLEOTIDE SEQUENCE [LARGE SCALE GENOMIC DNA]</scope>
    <source>
        <strain evidence="3 4">DSM 17904</strain>
    </source>
</reference>
<gene>
    <name evidence="3" type="ORF">Xsto_02296</name>
</gene>
<evidence type="ECO:0000313" key="4">
    <source>
        <dbReference type="Proteomes" id="UP000222366"/>
    </source>
</evidence>
<accession>A0A2D0KP34</accession>
<organism evidence="3 4">
    <name type="scientific">Xenorhabdus stockiae</name>
    <dbReference type="NCBI Taxonomy" id="351614"/>
    <lineage>
        <taxon>Bacteria</taxon>
        <taxon>Pseudomonadati</taxon>
        <taxon>Pseudomonadota</taxon>
        <taxon>Gammaproteobacteria</taxon>
        <taxon>Enterobacterales</taxon>
        <taxon>Morganellaceae</taxon>
        <taxon>Xenorhabdus</taxon>
    </lineage>
</organism>
<keyword evidence="4" id="KW-1185">Reference proteome</keyword>
<evidence type="ECO:0000313" key="3">
    <source>
        <dbReference type="EMBL" id="PHM65148.1"/>
    </source>
</evidence>
<sequence>MYNNMLTKEAQQASLILYAAEMNSQYYNNPTPPADPRLAEDGWDLVAYISGNDLSFSVNPKNNQQFLIMLPNHVCYGYIAKNKKTPAEYVIVIRGTDSSNLFEALHDIVPVFTSPWADTPQQKVSMGFYSVYNSLKLTIVEPESKDSYSHLRFPNAVAQFIGINTAYTILGHSLGAVIATYLMRDIPLLGDKHKAILFASPKAGNHEFINYIDNHFANYETFRYENDLVPHLPPDIPFILEYESLTKSTILKAPDGLNITDSLRCNHYLTSYIALLDPEQFKKLLNEPQDADSEDVKKTAKCVSLTPPSNQ</sequence>
<dbReference type="InterPro" id="IPR002921">
    <property type="entry name" value="Fungal_lipase-type"/>
</dbReference>
<dbReference type="Pfam" id="PF01764">
    <property type="entry name" value="Lipase_3"/>
    <property type="match status" value="1"/>
</dbReference>
<dbReference type="PANTHER" id="PTHR45856:SF24">
    <property type="entry name" value="FUNGAL LIPASE-LIKE DOMAIN-CONTAINING PROTEIN"/>
    <property type="match status" value="1"/>
</dbReference>
<name>A0A2D0KP34_9GAMM</name>
<protein>
    <recommendedName>
        <fullName evidence="2">Fungal lipase-type domain-containing protein</fullName>
    </recommendedName>
</protein>
<dbReference type="CDD" id="cd00519">
    <property type="entry name" value="Lipase_3"/>
    <property type="match status" value="1"/>
</dbReference>
<dbReference type="InterPro" id="IPR051218">
    <property type="entry name" value="Sec_MonoDiacylglyc_Lipase"/>
</dbReference>
<dbReference type="RefSeq" id="WP_099125114.1">
    <property type="nucleotide sequence ID" value="NZ_CAWNRH010000092.1"/>
</dbReference>
<dbReference type="InterPro" id="IPR029058">
    <property type="entry name" value="AB_hydrolase_fold"/>
</dbReference>
<dbReference type="Gene3D" id="3.40.50.1820">
    <property type="entry name" value="alpha/beta hydrolase"/>
    <property type="match status" value="1"/>
</dbReference>
<dbReference type="PANTHER" id="PTHR45856">
    <property type="entry name" value="ALPHA/BETA-HYDROLASES SUPERFAMILY PROTEIN"/>
    <property type="match status" value="1"/>
</dbReference>
<feature type="region of interest" description="Disordered" evidence="1">
    <location>
        <begin position="287"/>
        <end position="311"/>
    </location>
</feature>
<dbReference type="GO" id="GO:0006629">
    <property type="term" value="P:lipid metabolic process"/>
    <property type="evidence" value="ECO:0007669"/>
    <property type="project" value="InterPro"/>
</dbReference>
<dbReference type="Proteomes" id="UP000222366">
    <property type="component" value="Unassembled WGS sequence"/>
</dbReference>
<feature type="domain" description="Fungal lipase-type" evidence="2">
    <location>
        <begin position="90"/>
        <end position="234"/>
    </location>
</feature>
<dbReference type="AlphaFoldDB" id="A0A2D0KP34"/>
<evidence type="ECO:0000256" key="1">
    <source>
        <dbReference type="SAM" id="MobiDB-lite"/>
    </source>
</evidence>
<evidence type="ECO:0000259" key="2">
    <source>
        <dbReference type="Pfam" id="PF01764"/>
    </source>
</evidence>